<keyword evidence="4 7" id="KW-0812">Transmembrane</keyword>
<evidence type="ECO:0000256" key="5">
    <source>
        <dbReference type="ARBA" id="ARBA00022989"/>
    </source>
</evidence>
<dbReference type="AlphaFoldDB" id="A0A4R1B884"/>
<dbReference type="Proteomes" id="UP000295443">
    <property type="component" value="Unassembled WGS sequence"/>
</dbReference>
<dbReference type="SUPFAM" id="SSF82689">
    <property type="entry name" value="Mechanosensitive channel protein MscS (YggB), C-terminal domain"/>
    <property type="match status" value="1"/>
</dbReference>
<feature type="transmembrane region" description="Helical" evidence="7">
    <location>
        <begin position="64"/>
        <end position="84"/>
    </location>
</feature>
<feature type="domain" description="Mechanosensitive ion channel transmembrane helices 2/3" evidence="10">
    <location>
        <begin position="211"/>
        <end position="252"/>
    </location>
</feature>
<dbReference type="InterPro" id="IPR023408">
    <property type="entry name" value="MscS_beta-dom_sf"/>
</dbReference>
<dbReference type="InterPro" id="IPR011066">
    <property type="entry name" value="MscS_channel_C_sf"/>
</dbReference>
<evidence type="ECO:0000256" key="1">
    <source>
        <dbReference type="ARBA" id="ARBA00004651"/>
    </source>
</evidence>
<evidence type="ECO:0000256" key="3">
    <source>
        <dbReference type="ARBA" id="ARBA00022475"/>
    </source>
</evidence>
<evidence type="ECO:0000259" key="10">
    <source>
        <dbReference type="Pfam" id="PF21088"/>
    </source>
</evidence>
<feature type="transmembrane region" description="Helical" evidence="7">
    <location>
        <begin position="129"/>
        <end position="153"/>
    </location>
</feature>
<dbReference type="SUPFAM" id="SSF82861">
    <property type="entry name" value="Mechanosensitive channel protein MscS (YggB), transmembrane region"/>
    <property type="match status" value="1"/>
</dbReference>
<dbReference type="GO" id="GO:0005886">
    <property type="term" value="C:plasma membrane"/>
    <property type="evidence" value="ECO:0007669"/>
    <property type="project" value="UniProtKB-SubCell"/>
</dbReference>
<protein>
    <submittedName>
        <fullName evidence="11">Mechanosensitive ion channel</fullName>
    </submittedName>
</protein>
<dbReference type="InterPro" id="IPR010920">
    <property type="entry name" value="LSM_dom_sf"/>
</dbReference>
<evidence type="ECO:0000256" key="6">
    <source>
        <dbReference type="ARBA" id="ARBA00023136"/>
    </source>
</evidence>
<evidence type="ECO:0000256" key="7">
    <source>
        <dbReference type="SAM" id="Phobius"/>
    </source>
</evidence>
<dbReference type="InterPro" id="IPR049142">
    <property type="entry name" value="MS_channel_1st"/>
</dbReference>
<feature type="transmembrane region" description="Helical" evidence="7">
    <location>
        <begin position="96"/>
        <end position="117"/>
    </location>
</feature>
<dbReference type="Gene3D" id="2.30.30.60">
    <property type="match status" value="1"/>
</dbReference>
<keyword evidence="12" id="KW-1185">Reference proteome</keyword>
<comment type="similarity">
    <text evidence="2">Belongs to the MscS (TC 1.A.23) family.</text>
</comment>
<evidence type="ECO:0000256" key="4">
    <source>
        <dbReference type="ARBA" id="ARBA00022692"/>
    </source>
</evidence>
<feature type="domain" description="Mechanosensitive ion channel MscS" evidence="8">
    <location>
        <begin position="254"/>
        <end position="319"/>
    </location>
</feature>
<evidence type="ECO:0000313" key="11">
    <source>
        <dbReference type="EMBL" id="TCJ12263.1"/>
    </source>
</evidence>
<dbReference type="GO" id="GO:0008381">
    <property type="term" value="F:mechanosensitive monoatomic ion channel activity"/>
    <property type="evidence" value="ECO:0007669"/>
    <property type="project" value="UniProtKB-ARBA"/>
</dbReference>
<comment type="subcellular location">
    <subcellularLocation>
        <location evidence="1">Cell membrane</location>
        <topology evidence="1">Multi-pass membrane protein</topology>
    </subcellularLocation>
</comment>
<comment type="caution">
    <text evidence="11">The sequence shown here is derived from an EMBL/GenBank/DDBJ whole genome shotgun (WGS) entry which is preliminary data.</text>
</comment>
<reference evidence="11 12" key="1">
    <citation type="submission" date="2019-03" db="EMBL/GenBank/DDBJ databases">
        <title>Genome sequence of Thiobacillaceae bacterium LSR1, a sulfur-oxidizing bacterium isolated from freshwater sediment.</title>
        <authorList>
            <person name="Li S."/>
        </authorList>
    </citation>
    <scope>NUCLEOTIDE SEQUENCE [LARGE SCALE GENOMIC DNA]</scope>
    <source>
        <strain evidence="11 12">LSR1</strain>
    </source>
</reference>
<organism evidence="11 12">
    <name type="scientific">Parasulfuritortus cantonensis</name>
    <dbReference type="NCBI Taxonomy" id="2528202"/>
    <lineage>
        <taxon>Bacteria</taxon>
        <taxon>Pseudomonadati</taxon>
        <taxon>Pseudomonadota</taxon>
        <taxon>Betaproteobacteria</taxon>
        <taxon>Nitrosomonadales</taxon>
        <taxon>Thiobacillaceae</taxon>
        <taxon>Parasulfuritortus</taxon>
    </lineage>
</organism>
<sequence>MTMPAAEPPVENLVDALLSDLSNTVLLSQGAILVVALALAWLVLRHLVARLSPVNREAWHADEWPRFMIPVLTLLAILVSRPLLALSQTVHLFNLAVPLLLSMFIIQFSFFLLRTLFNPGAGLRTAERSLSWLVWGVVALHITGHLGTLVAGMDAVGFSIGKQHISLYTALLGLASVAVTMLGALSAGRLIEGRLIAASHLNGNLKVVLSKLVRALLLVFAVLIALPLVGIDITVLSVFGGALGVGLGLGLQKIASNYVSGFSLLIENSLRIGDMIEVEGRYGKVTEIATRYTVLRAQDGTESIIPNETLITATVINHSLTDKNNRVHLPIQVGYGSDLARVREIMLAAAAAHPRVLKAPAPVVLLKDFGESGIDMELALWIDTPDAGEVLLRSDLNWTIWEAFQRENIEIPFPQRVVHLVNDGAPASA</sequence>
<dbReference type="InterPro" id="IPR049278">
    <property type="entry name" value="MS_channel_C"/>
</dbReference>
<name>A0A4R1B884_9PROT</name>
<dbReference type="InterPro" id="IPR052702">
    <property type="entry name" value="MscS-like_channel"/>
</dbReference>
<dbReference type="Gene3D" id="3.30.70.100">
    <property type="match status" value="1"/>
</dbReference>
<dbReference type="Pfam" id="PF00924">
    <property type="entry name" value="MS_channel_2nd"/>
    <property type="match status" value="1"/>
</dbReference>
<keyword evidence="6 7" id="KW-0472">Membrane</keyword>
<dbReference type="EMBL" id="SJZB01000045">
    <property type="protein sequence ID" value="TCJ12263.1"/>
    <property type="molecule type" value="Genomic_DNA"/>
</dbReference>
<gene>
    <name evidence="11" type="ORF">EZJ19_13065</name>
</gene>
<dbReference type="SUPFAM" id="SSF50182">
    <property type="entry name" value="Sm-like ribonucleoproteins"/>
    <property type="match status" value="1"/>
</dbReference>
<feature type="domain" description="Mechanosensitive ion channel MscS C-terminal" evidence="9">
    <location>
        <begin position="329"/>
        <end position="411"/>
    </location>
</feature>
<dbReference type="PANTHER" id="PTHR30347">
    <property type="entry name" value="POTASSIUM CHANNEL RELATED"/>
    <property type="match status" value="1"/>
</dbReference>
<accession>A0A4R1B884</accession>
<feature type="transmembrane region" description="Helical" evidence="7">
    <location>
        <begin position="165"/>
        <end position="191"/>
    </location>
</feature>
<dbReference type="PANTHER" id="PTHR30347:SF1">
    <property type="entry name" value="MECHANOSENSITIVE CHANNEL MSCK"/>
    <property type="match status" value="1"/>
</dbReference>
<evidence type="ECO:0000259" key="8">
    <source>
        <dbReference type="Pfam" id="PF00924"/>
    </source>
</evidence>
<feature type="transmembrane region" description="Helical" evidence="7">
    <location>
        <begin position="212"/>
        <end position="229"/>
    </location>
</feature>
<proteinExistence type="inferred from homology"/>
<dbReference type="Gene3D" id="1.10.287.1260">
    <property type="match status" value="1"/>
</dbReference>
<dbReference type="OrthoDB" id="9809206at2"/>
<keyword evidence="3" id="KW-1003">Cell membrane</keyword>
<evidence type="ECO:0000259" key="9">
    <source>
        <dbReference type="Pfam" id="PF21082"/>
    </source>
</evidence>
<keyword evidence="5 7" id="KW-1133">Transmembrane helix</keyword>
<feature type="transmembrane region" description="Helical" evidence="7">
    <location>
        <begin position="25"/>
        <end position="44"/>
    </location>
</feature>
<evidence type="ECO:0000313" key="12">
    <source>
        <dbReference type="Proteomes" id="UP000295443"/>
    </source>
</evidence>
<dbReference type="InterPro" id="IPR006685">
    <property type="entry name" value="MscS_channel_2nd"/>
</dbReference>
<dbReference type="InterPro" id="IPR011014">
    <property type="entry name" value="MscS_channel_TM-2"/>
</dbReference>
<evidence type="ECO:0000256" key="2">
    <source>
        <dbReference type="ARBA" id="ARBA00008017"/>
    </source>
</evidence>
<dbReference type="Pfam" id="PF21082">
    <property type="entry name" value="MS_channel_3rd"/>
    <property type="match status" value="1"/>
</dbReference>
<dbReference type="RefSeq" id="WP_131448274.1">
    <property type="nucleotide sequence ID" value="NZ_SJZB01000045.1"/>
</dbReference>
<dbReference type="Pfam" id="PF21088">
    <property type="entry name" value="MS_channel_1st"/>
    <property type="match status" value="1"/>
</dbReference>